<dbReference type="GO" id="GO:0008270">
    <property type="term" value="F:zinc ion binding"/>
    <property type="evidence" value="ECO:0007669"/>
    <property type="project" value="UniProtKB-KW"/>
</dbReference>
<dbReference type="SUPFAM" id="SSF57716">
    <property type="entry name" value="Glucocorticoid receptor-like (DNA-binding domain)"/>
    <property type="match status" value="1"/>
</dbReference>
<dbReference type="Proteomes" id="UP001160148">
    <property type="component" value="Unassembled WGS sequence"/>
</dbReference>
<dbReference type="AlphaFoldDB" id="A0AAV0W372"/>
<dbReference type="InterPro" id="IPR012337">
    <property type="entry name" value="RNaseH-like_sf"/>
</dbReference>
<dbReference type="Pfam" id="PF14291">
    <property type="entry name" value="DUF4371"/>
    <property type="match status" value="1"/>
</dbReference>
<keyword evidence="2 5" id="KW-0863">Zinc-finger</keyword>
<dbReference type="Gene3D" id="6.20.210.20">
    <property type="entry name" value="THAP domain"/>
    <property type="match status" value="1"/>
</dbReference>
<dbReference type="SUPFAM" id="SSF53098">
    <property type="entry name" value="Ribonuclease H-like"/>
    <property type="match status" value="1"/>
</dbReference>
<evidence type="ECO:0000256" key="3">
    <source>
        <dbReference type="ARBA" id="ARBA00022833"/>
    </source>
</evidence>
<dbReference type="PANTHER" id="PTHR45749">
    <property type="match status" value="1"/>
</dbReference>
<evidence type="ECO:0000313" key="8">
    <source>
        <dbReference type="EMBL" id="CAI6350266.1"/>
    </source>
</evidence>
<dbReference type="InterPro" id="IPR006612">
    <property type="entry name" value="THAP_Znf"/>
</dbReference>
<evidence type="ECO:0000256" key="2">
    <source>
        <dbReference type="ARBA" id="ARBA00022771"/>
    </source>
</evidence>
<reference evidence="8 9" key="1">
    <citation type="submission" date="2023-01" db="EMBL/GenBank/DDBJ databases">
        <authorList>
            <person name="Whitehead M."/>
        </authorList>
    </citation>
    <scope>NUCLEOTIDE SEQUENCE [LARGE SCALE GENOMIC DNA]</scope>
</reference>
<evidence type="ECO:0000256" key="1">
    <source>
        <dbReference type="ARBA" id="ARBA00022723"/>
    </source>
</evidence>
<dbReference type="PROSITE" id="PS50950">
    <property type="entry name" value="ZF_THAP"/>
    <property type="match status" value="1"/>
</dbReference>
<dbReference type="InterPro" id="IPR038441">
    <property type="entry name" value="THAP_Znf_sf"/>
</dbReference>
<evidence type="ECO:0000256" key="5">
    <source>
        <dbReference type="PROSITE-ProRule" id="PRU00309"/>
    </source>
</evidence>
<keyword evidence="4 5" id="KW-0238">DNA-binding</keyword>
<dbReference type="InterPro" id="IPR025398">
    <property type="entry name" value="DUF4371"/>
</dbReference>
<feature type="domain" description="THAP-type" evidence="7">
    <location>
        <begin position="1"/>
        <end position="83"/>
    </location>
</feature>
<keyword evidence="3" id="KW-0862">Zinc</keyword>
<dbReference type="PANTHER" id="PTHR45749:SF37">
    <property type="entry name" value="OS05G0311600 PROTEIN"/>
    <property type="match status" value="1"/>
</dbReference>
<dbReference type="Pfam" id="PF05485">
    <property type="entry name" value="THAP"/>
    <property type="match status" value="1"/>
</dbReference>
<proteinExistence type="predicted"/>
<keyword evidence="9" id="KW-1185">Reference proteome</keyword>
<evidence type="ECO:0000256" key="4">
    <source>
        <dbReference type="ARBA" id="ARBA00023125"/>
    </source>
</evidence>
<gene>
    <name evidence="8" type="ORF">MEUPH1_LOCUS6747</name>
</gene>
<dbReference type="SMART" id="SM00692">
    <property type="entry name" value="DM3"/>
    <property type="match status" value="1"/>
</dbReference>
<comment type="caution">
    <text evidence="8">The sequence shown here is derived from an EMBL/GenBank/DDBJ whole genome shotgun (WGS) entry which is preliminary data.</text>
</comment>
<evidence type="ECO:0000313" key="9">
    <source>
        <dbReference type="Proteomes" id="UP001160148"/>
    </source>
</evidence>
<dbReference type="GO" id="GO:0046983">
    <property type="term" value="F:protein dimerization activity"/>
    <property type="evidence" value="ECO:0007669"/>
    <property type="project" value="InterPro"/>
</dbReference>
<evidence type="ECO:0000259" key="7">
    <source>
        <dbReference type="PROSITE" id="PS50950"/>
    </source>
</evidence>
<organism evidence="8 9">
    <name type="scientific">Macrosiphum euphorbiae</name>
    <name type="common">potato aphid</name>
    <dbReference type="NCBI Taxonomy" id="13131"/>
    <lineage>
        <taxon>Eukaryota</taxon>
        <taxon>Metazoa</taxon>
        <taxon>Ecdysozoa</taxon>
        <taxon>Arthropoda</taxon>
        <taxon>Hexapoda</taxon>
        <taxon>Insecta</taxon>
        <taxon>Pterygota</taxon>
        <taxon>Neoptera</taxon>
        <taxon>Paraneoptera</taxon>
        <taxon>Hemiptera</taxon>
        <taxon>Sternorrhyncha</taxon>
        <taxon>Aphidomorpha</taxon>
        <taxon>Aphidoidea</taxon>
        <taxon>Aphididae</taxon>
        <taxon>Macrosiphini</taxon>
        <taxon>Macrosiphum</taxon>
    </lineage>
</organism>
<dbReference type="GO" id="GO:0003677">
    <property type="term" value="F:DNA binding"/>
    <property type="evidence" value="ECO:0007669"/>
    <property type="project" value="UniProtKB-UniRule"/>
</dbReference>
<sequence length="1095" mass="125707">MAPKKCTIACVFCLSTQYKNPSISLHSFPKDQSRRSLWLTACGLTEDDYKPSRKLCSQHFDQDCFKTGTTLNILKPNSVPTKFNKHSKEFFISTKINKYRSSRKNMPEMSSPEVIYQIDDQAVSTVKFETVSNYEIETVSNCEIETAYNCEMETAYNCEMETVSNYEMETVSNYEIESVSNCEMETAYNCETSQMYDTPKRKRKPLDKRANVMNKTNDNTDVESSGTSHDIVPNIFDKPVDNSSTNLISQIMNENNEVESSEIFDDTEPGIFDKPVDNCSTNLISQIMNENNEVELSETCDGTEPGIFDKPVDNCSNNLISQIMNDNNEVESPENCDDNESGIFYKPGLDLTNDYPTDRGHFTEFETVKSDLKRSILLHGPCKPINIEFPYSPDGKGILRRFSVQYYHKTTNTGLCIPRIWLCYSVILDCAYCEICWLFADRQNRNFKINWILGINDWHHIGEKIGTHEISQQHIQATEVRVRWLKNETIDKHMEDKIIKEASFWRSVLIRLVKIILFLTAGNTALRGNENSKTKINNTEGNFMRTVRLMADFDPVLNDLLNNENNKIKYLSWKIQNELIHLLSSEVLNILANEVKRSKYYSIIVDSTQDITKIDQLSVILRYVVLNYETKSFEVKESFFGFFELENHGSKDYENLIYDVLKKYNLDIQNCRGQGYDGAAVMSGAYSGVQQRISSTVSNAHYVHCCAHNLNLVICDAAKSTQVATNFFTTLQTIFNFFSSSCPRWASLAFGDDTAKTIRLKVLKKVCPTRWEARHSSVSALKQRYIGVIKSLTYMSLSSNKVDEKHMAISIKKKIESFEFLLMLCLWERVLRPLHGISKLLQKQDIDLQKALDRLTDAYTCMQQLRNDYCSIVENASNLAIKWGIPTDDKVARQKKARLFFDEIDGDRRMNITQDNFKIKVFLPIVDTIICQLKDRFKGLHNVCTIFNFLKPQTLLGPDEITIKGSYDFIQMYQSDISSDLTSQLLSIKEIIKNKNLNSIQALASFILENDFATSYSDILGACIIYLTLPVTVATAERSFSKLKIIKSYLRNSIGQERLSNISVLNIEQRRTKEIDMDKILTNFSNMKARKMKFD</sequence>
<accession>A0AAV0W372</accession>
<dbReference type="Pfam" id="PF05699">
    <property type="entry name" value="Dimer_Tnp_hAT"/>
    <property type="match status" value="1"/>
</dbReference>
<dbReference type="EMBL" id="CARXXK010000001">
    <property type="protein sequence ID" value="CAI6350266.1"/>
    <property type="molecule type" value="Genomic_DNA"/>
</dbReference>
<name>A0AAV0W372_9HEMI</name>
<dbReference type="SMART" id="SM00980">
    <property type="entry name" value="THAP"/>
    <property type="match status" value="1"/>
</dbReference>
<protein>
    <recommendedName>
        <fullName evidence="7">THAP-type domain-containing protein</fullName>
    </recommendedName>
</protein>
<feature type="compositionally biased region" description="Polar residues" evidence="6">
    <location>
        <begin position="216"/>
        <end position="228"/>
    </location>
</feature>
<evidence type="ECO:0000256" key="6">
    <source>
        <dbReference type="SAM" id="MobiDB-lite"/>
    </source>
</evidence>
<dbReference type="InterPro" id="IPR008906">
    <property type="entry name" value="HATC_C_dom"/>
</dbReference>
<keyword evidence="1" id="KW-0479">Metal-binding</keyword>
<feature type="region of interest" description="Disordered" evidence="6">
    <location>
        <begin position="216"/>
        <end position="237"/>
    </location>
</feature>